<dbReference type="PANTHER" id="PTHR13050:SF7">
    <property type="entry name" value="VESICLE TRANSPORT PROTEIN USE1"/>
    <property type="match status" value="1"/>
</dbReference>
<dbReference type="Proteomes" id="UP000076858">
    <property type="component" value="Unassembled WGS sequence"/>
</dbReference>
<evidence type="ECO:0000256" key="1">
    <source>
        <dbReference type="ARBA" id="ARBA00004163"/>
    </source>
</evidence>
<dbReference type="PANTHER" id="PTHR13050">
    <property type="entry name" value="USE1-LIKE PROTEIN"/>
    <property type="match status" value="1"/>
</dbReference>
<comment type="caution">
    <text evidence="12">The sequence shown here is derived from an EMBL/GenBank/DDBJ whole genome shotgun (WGS) entry which is preliminary data.</text>
</comment>
<evidence type="ECO:0000256" key="6">
    <source>
        <dbReference type="ARBA" id="ARBA00022824"/>
    </source>
</evidence>
<dbReference type="CDD" id="cd15860">
    <property type="entry name" value="SNARE_USE1"/>
    <property type="match status" value="1"/>
</dbReference>
<dbReference type="AlphaFoldDB" id="A0A0P5DXY8"/>
<keyword evidence="13" id="KW-1185">Reference proteome</keyword>
<proteinExistence type="inferred from homology"/>
<comment type="similarity">
    <text evidence="2">Belongs to the USE1 family.</text>
</comment>
<evidence type="ECO:0000256" key="11">
    <source>
        <dbReference type="ARBA" id="ARBA00032711"/>
    </source>
</evidence>
<evidence type="ECO:0000256" key="9">
    <source>
        <dbReference type="ARBA" id="ARBA00022989"/>
    </source>
</evidence>
<dbReference type="STRING" id="35525.A0A0P5DXY8"/>
<keyword evidence="5" id="KW-0812">Transmembrane</keyword>
<dbReference type="GO" id="GO:0005484">
    <property type="term" value="F:SNAP receptor activity"/>
    <property type="evidence" value="ECO:0007669"/>
    <property type="project" value="TreeGrafter"/>
</dbReference>
<keyword evidence="6" id="KW-0256">Endoplasmic reticulum</keyword>
<dbReference type="EMBL" id="LRGB01002121">
    <property type="protein sequence ID" value="KZS09010.1"/>
    <property type="molecule type" value="Genomic_DNA"/>
</dbReference>
<keyword evidence="8" id="KW-0653">Protein transport</keyword>
<dbReference type="InterPro" id="IPR019150">
    <property type="entry name" value="Vesicle_transport_protein_Use1"/>
</dbReference>
<organism evidence="12 13">
    <name type="scientific">Daphnia magna</name>
    <dbReference type="NCBI Taxonomy" id="35525"/>
    <lineage>
        <taxon>Eukaryota</taxon>
        <taxon>Metazoa</taxon>
        <taxon>Ecdysozoa</taxon>
        <taxon>Arthropoda</taxon>
        <taxon>Crustacea</taxon>
        <taxon>Branchiopoda</taxon>
        <taxon>Diplostraca</taxon>
        <taxon>Cladocera</taxon>
        <taxon>Anomopoda</taxon>
        <taxon>Daphniidae</taxon>
        <taxon>Daphnia</taxon>
    </lineage>
</organism>
<evidence type="ECO:0000256" key="10">
    <source>
        <dbReference type="ARBA" id="ARBA00023136"/>
    </source>
</evidence>
<evidence type="ECO:0000256" key="3">
    <source>
        <dbReference type="ARBA" id="ARBA00015843"/>
    </source>
</evidence>
<keyword evidence="9" id="KW-1133">Transmembrane helix</keyword>
<evidence type="ECO:0000313" key="12">
    <source>
        <dbReference type="EMBL" id="KZS09010.1"/>
    </source>
</evidence>
<sequence length="273" mass="31345">MTRTRLETNFVRLLEQCKTIANNGKHTEWRFEKYITTLEEQLIELKKSPMQPQKDVLDDYTKSVAFLKGLTITEKLPSVTDKVVASQFLSPCSSPYGDTVSKEIRHKVSAQYSNQVRDELLTSKQPLANESISTEKNQEFENPTSTLRQRKTELLSTIKPSATSAHTQDFDGVISSEQQTQEEITKNLLSMAKTMKEQTMAANSIIRQDLITLEKSNVLAEENQANLHTQTQKLQERSGFCTRCWVWLFLLLVCMSFIAMIVFMRMFKKKKTS</sequence>
<name>A0A0P5DXY8_9CRUS</name>
<evidence type="ECO:0000256" key="5">
    <source>
        <dbReference type="ARBA" id="ARBA00022692"/>
    </source>
</evidence>
<evidence type="ECO:0000256" key="4">
    <source>
        <dbReference type="ARBA" id="ARBA00022448"/>
    </source>
</evidence>
<dbReference type="GO" id="GO:0006890">
    <property type="term" value="P:retrograde vesicle-mediated transport, Golgi to endoplasmic reticulum"/>
    <property type="evidence" value="ECO:0007669"/>
    <property type="project" value="TreeGrafter"/>
</dbReference>
<dbReference type="Pfam" id="PF09753">
    <property type="entry name" value="Use1"/>
    <property type="match status" value="1"/>
</dbReference>
<dbReference type="GO" id="GO:0015031">
    <property type="term" value="P:protein transport"/>
    <property type="evidence" value="ECO:0007669"/>
    <property type="project" value="UniProtKB-KW"/>
</dbReference>
<reference evidence="12 13" key="1">
    <citation type="submission" date="2016-03" db="EMBL/GenBank/DDBJ databases">
        <title>EvidentialGene: Evidence-directed Construction of Genes on Genomes.</title>
        <authorList>
            <person name="Gilbert D.G."/>
            <person name="Choi J.-H."/>
            <person name="Mockaitis K."/>
            <person name="Colbourne J."/>
            <person name="Pfrender M."/>
        </authorList>
    </citation>
    <scope>NUCLEOTIDE SEQUENCE [LARGE SCALE GENOMIC DNA]</scope>
    <source>
        <strain evidence="12 13">Xinb3</strain>
        <tissue evidence="12">Complete organism</tissue>
    </source>
</reference>
<evidence type="ECO:0000256" key="2">
    <source>
        <dbReference type="ARBA" id="ARBA00007891"/>
    </source>
</evidence>
<evidence type="ECO:0000256" key="7">
    <source>
        <dbReference type="ARBA" id="ARBA00022892"/>
    </source>
</evidence>
<protein>
    <recommendedName>
        <fullName evidence="3">Vesicle transport protein USE1</fullName>
    </recommendedName>
    <alternativeName>
        <fullName evidence="11">USE1-like protein</fullName>
    </alternativeName>
</protein>
<dbReference type="GO" id="GO:0005789">
    <property type="term" value="C:endoplasmic reticulum membrane"/>
    <property type="evidence" value="ECO:0007669"/>
    <property type="project" value="UniProtKB-SubCell"/>
</dbReference>
<dbReference type="OrthoDB" id="4506189at2759"/>
<comment type="subcellular location">
    <subcellularLocation>
        <location evidence="1">Endoplasmic reticulum membrane</location>
        <topology evidence="1">Single-pass type IV membrane protein</topology>
    </subcellularLocation>
</comment>
<keyword evidence="7" id="KW-0931">ER-Golgi transport</keyword>
<gene>
    <name evidence="12" type="ORF">APZ42_026739</name>
</gene>
<keyword evidence="4" id="KW-0813">Transport</keyword>
<accession>A0A0P5DXY8</accession>
<evidence type="ECO:0000313" key="13">
    <source>
        <dbReference type="Proteomes" id="UP000076858"/>
    </source>
</evidence>
<dbReference type="GO" id="GO:0031201">
    <property type="term" value="C:SNARE complex"/>
    <property type="evidence" value="ECO:0007669"/>
    <property type="project" value="TreeGrafter"/>
</dbReference>
<evidence type="ECO:0000256" key="8">
    <source>
        <dbReference type="ARBA" id="ARBA00022927"/>
    </source>
</evidence>
<keyword evidence="10" id="KW-0472">Membrane</keyword>